<accession>A0A7G2C1G0</accession>
<protein>
    <submittedName>
        <fullName evidence="2">Maf1 regulator, putative</fullName>
    </submittedName>
</protein>
<dbReference type="PANTHER" id="PTHR22504:SF0">
    <property type="entry name" value="REPRESSOR OF RNA POLYMERASE III TRANSCRIPTION MAF1 HOMOLOG"/>
    <property type="match status" value="1"/>
</dbReference>
<proteinExistence type="predicted"/>
<dbReference type="AlphaFoldDB" id="A0A7G2C1G0"/>
<evidence type="ECO:0000313" key="3">
    <source>
        <dbReference type="Proteomes" id="UP000515908"/>
    </source>
</evidence>
<dbReference type="VEuPathDB" id="TriTrypDB:ADEAN_000094000"/>
<evidence type="ECO:0000256" key="1">
    <source>
        <dbReference type="SAM" id="MobiDB-lite"/>
    </source>
</evidence>
<feature type="compositionally biased region" description="Basic and acidic residues" evidence="1">
    <location>
        <begin position="258"/>
        <end position="268"/>
    </location>
</feature>
<dbReference type="Gene3D" id="3.40.1000.50">
    <property type="entry name" value="Repressor of RNA polymerase III transcription Maf1"/>
    <property type="match status" value="1"/>
</dbReference>
<dbReference type="GO" id="GO:0000994">
    <property type="term" value="F:RNA polymerase III core binding"/>
    <property type="evidence" value="ECO:0007669"/>
    <property type="project" value="TreeGrafter"/>
</dbReference>
<dbReference type="PANTHER" id="PTHR22504">
    <property type="entry name" value="REPRESSOR OF RNA POLYMERASE III TRANSCRIPTION MAF1"/>
    <property type="match status" value="1"/>
</dbReference>
<dbReference type="InterPro" id="IPR015257">
    <property type="entry name" value="Maf1"/>
</dbReference>
<feature type="region of interest" description="Disordered" evidence="1">
    <location>
        <begin position="241"/>
        <end position="268"/>
    </location>
</feature>
<dbReference type="OrthoDB" id="277029at2759"/>
<reference evidence="2 3" key="1">
    <citation type="submission" date="2020-08" db="EMBL/GenBank/DDBJ databases">
        <authorList>
            <person name="Newling K."/>
            <person name="Davey J."/>
            <person name="Forrester S."/>
        </authorList>
    </citation>
    <scope>NUCLEOTIDE SEQUENCE [LARGE SCALE GENOMIC DNA]</scope>
    <source>
        <strain evidence="3">Crithidia deanei Carvalho (ATCC PRA-265)</strain>
    </source>
</reference>
<name>A0A7G2C1G0_9TRYP</name>
<gene>
    <name evidence="2" type="ORF">ADEAN_000094000</name>
</gene>
<dbReference type="GO" id="GO:0016480">
    <property type="term" value="P:negative regulation of transcription by RNA polymerase III"/>
    <property type="evidence" value="ECO:0007669"/>
    <property type="project" value="InterPro"/>
</dbReference>
<evidence type="ECO:0000313" key="2">
    <source>
        <dbReference type="EMBL" id="CAD2213499.1"/>
    </source>
</evidence>
<dbReference type="InterPro" id="IPR038564">
    <property type="entry name" value="Maf1_sf"/>
</dbReference>
<dbReference type="GO" id="GO:0005634">
    <property type="term" value="C:nucleus"/>
    <property type="evidence" value="ECO:0007669"/>
    <property type="project" value="TreeGrafter"/>
</dbReference>
<sequence length="268" mass="30285">MKFIPLESFDQINSLLEAVEAQGCLLTIRLEAFTCRNTKEEKELASAITQNMMKLQSTPPITPSPIVVQSQDGTFPLVETLPPPLVLGASAFSHEMPYTPDVNERLIYFAAALNSIYSEDGYDFSVLTENDFVCLNEEQVKGEVQIYLQSLPDVCGPAVQHFWEAIFELVLDAAQGCEYYEFRSQSDPRAENSLFSHHYFLYNKRQKAVVSLVVFGEGNMYRGDDGYMPLETLQYAFEDDTDSSGRYASSPEPEDIEFSGKNRDFYGF</sequence>
<keyword evidence="3" id="KW-1185">Reference proteome</keyword>
<dbReference type="Pfam" id="PF09174">
    <property type="entry name" value="Maf1"/>
    <property type="match status" value="1"/>
</dbReference>
<dbReference type="Proteomes" id="UP000515908">
    <property type="component" value="Chromosome 02"/>
</dbReference>
<organism evidence="2 3">
    <name type="scientific">Angomonas deanei</name>
    <dbReference type="NCBI Taxonomy" id="59799"/>
    <lineage>
        <taxon>Eukaryota</taxon>
        <taxon>Discoba</taxon>
        <taxon>Euglenozoa</taxon>
        <taxon>Kinetoplastea</taxon>
        <taxon>Metakinetoplastina</taxon>
        <taxon>Trypanosomatida</taxon>
        <taxon>Trypanosomatidae</taxon>
        <taxon>Strigomonadinae</taxon>
        <taxon>Angomonas</taxon>
    </lineage>
</organism>
<dbReference type="EMBL" id="LR877146">
    <property type="protein sequence ID" value="CAD2213499.1"/>
    <property type="molecule type" value="Genomic_DNA"/>
</dbReference>